<accession>A0A6M8HVB7</accession>
<dbReference type="RefSeq" id="WP_171833769.1">
    <property type="nucleotide sequence ID" value="NZ_CP053708.1"/>
</dbReference>
<dbReference type="EMBL" id="CP053708">
    <property type="protein sequence ID" value="QKE92087.1"/>
    <property type="molecule type" value="Genomic_DNA"/>
</dbReference>
<dbReference type="Pfam" id="PF12974">
    <property type="entry name" value="Phosphonate-bd"/>
    <property type="match status" value="1"/>
</dbReference>
<dbReference type="Proteomes" id="UP000500767">
    <property type="component" value="Chromosome"/>
</dbReference>
<dbReference type="AlphaFoldDB" id="A0A6M8HVB7"/>
<evidence type="ECO:0000313" key="1">
    <source>
        <dbReference type="EMBL" id="QKE92087.1"/>
    </source>
</evidence>
<dbReference type="PANTHER" id="PTHR35841:SF1">
    <property type="entry name" value="PHOSPHONATES-BINDING PERIPLASMIC PROTEIN"/>
    <property type="match status" value="1"/>
</dbReference>
<dbReference type="Gene3D" id="3.40.190.10">
    <property type="entry name" value="Periplasmic binding protein-like II"/>
    <property type="match status" value="2"/>
</dbReference>
<protein>
    <submittedName>
        <fullName evidence="1">PhnD/SsuA/transferrin family substrate-binding protein</fullName>
    </submittedName>
</protein>
<keyword evidence="2" id="KW-1185">Reference proteome</keyword>
<sequence>MNYDSVALIAALPMYDLPELRPHTQALWQAIAGVIGRAGIAAPAVLGQPDDLAAHWRDPAVLLSQTCGYPLLSLPDHVRVVATPVYEAPGCEGPRYRSAIIVHRDAEAGSLSAMRGRVCAINSIDSNSGMNLLRVTVAPLAGKNAFFGDLIVTGSHAASIDAVGRGTADLAAIDCVTFALLRRYRPALVDRVRLLDWTVASPGLPLVTAQGEATRLALRRALTEIATDPAHRETCRALLIEGFVELDRDAYDAVQRLEDDARNAGYPRLA</sequence>
<reference evidence="1 2" key="1">
    <citation type="journal article" date="2014" name="World J. Microbiol. Biotechnol.">
        <title>Biodiversity and physiological characteristics of Antarctic and Arctic lichens-associated bacteria.</title>
        <authorList>
            <person name="Lee Y.M."/>
            <person name="Kim E.H."/>
            <person name="Lee H.K."/>
            <person name="Hong S.G."/>
        </authorList>
    </citation>
    <scope>NUCLEOTIDE SEQUENCE [LARGE SCALE GENOMIC DNA]</scope>
    <source>
        <strain evidence="1 2">PAMC 26569</strain>
    </source>
</reference>
<dbReference type="KEGG" id="lck:HN018_20435"/>
<proteinExistence type="predicted"/>
<name>A0A6M8HVB7_9PROT</name>
<dbReference type="PANTHER" id="PTHR35841">
    <property type="entry name" value="PHOSPHONATES-BINDING PERIPLASMIC PROTEIN"/>
    <property type="match status" value="1"/>
</dbReference>
<dbReference type="SUPFAM" id="SSF53850">
    <property type="entry name" value="Periplasmic binding protein-like II"/>
    <property type="match status" value="1"/>
</dbReference>
<organism evidence="1 2">
    <name type="scientific">Lichenicola cladoniae</name>
    <dbReference type="NCBI Taxonomy" id="1484109"/>
    <lineage>
        <taxon>Bacteria</taxon>
        <taxon>Pseudomonadati</taxon>
        <taxon>Pseudomonadota</taxon>
        <taxon>Alphaproteobacteria</taxon>
        <taxon>Acetobacterales</taxon>
        <taxon>Acetobacteraceae</taxon>
        <taxon>Lichenicola</taxon>
    </lineage>
</organism>
<gene>
    <name evidence="1" type="ORF">HN018_20435</name>
</gene>
<evidence type="ECO:0000313" key="2">
    <source>
        <dbReference type="Proteomes" id="UP000500767"/>
    </source>
</evidence>